<organism evidence="1 2">
    <name type="scientific">Sphingobium fontiphilum</name>
    <dbReference type="NCBI Taxonomy" id="944425"/>
    <lineage>
        <taxon>Bacteria</taxon>
        <taxon>Pseudomonadati</taxon>
        <taxon>Pseudomonadota</taxon>
        <taxon>Alphaproteobacteria</taxon>
        <taxon>Sphingomonadales</taxon>
        <taxon>Sphingomonadaceae</taxon>
        <taxon>Sphingobium</taxon>
    </lineage>
</organism>
<gene>
    <name evidence="1" type="ORF">GGR44_001952</name>
</gene>
<evidence type="ECO:0000313" key="2">
    <source>
        <dbReference type="Proteomes" id="UP000552757"/>
    </source>
</evidence>
<protein>
    <submittedName>
        <fullName evidence="1">Uncharacterized protein</fullName>
    </submittedName>
</protein>
<name>A0A7W6DNK0_9SPHN</name>
<reference evidence="1 2" key="1">
    <citation type="submission" date="2020-08" db="EMBL/GenBank/DDBJ databases">
        <title>Genomic Encyclopedia of Type Strains, Phase IV (KMG-IV): sequencing the most valuable type-strain genomes for metagenomic binning, comparative biology and taxonomic classification.</title>
        <authorList>
            <person name="Goeker M."/>
        </authorList>
    </citation>
    <scope>NUCLEOTIDE SEQUENCE [LARGE SCALE GENOMIC DNA]</scope>
    <source>
        <strain evidence="1 2">DSM 29348</strain>
    </source>
</reference>
<dbReference type="RefSeq" id="WP_246344502.1">
    <property type="nucleotide sequence ID" value="NZ_JACIEB010000004.1"/>
</dbReference>
<dbReference type="SUPFAM" id="SSF53335">
    <property type="entry name" value="S-adenosyl-L-methionine-dependent methyltransferases"/>
    <property type="match status" value="1"/>
</dbReference>
<sequence>MSGTVAAMAGEGLYNRHCALQHANLRSALPLLADAAHGGATDLVQAKDLERPVQDVHADLPSNDFASLFTLLAIDLVGRKTSIHRPSGAPISTAFWPRTAWILAGPPIRSTG</sequence>
<comment type="caution">
    <text evidence="1">The sequence shown here is derived from an EMBL/GenBank/DDBJ whole genome shotgun (WGS) entry which is preliminary data.</text>
</comment>
<evidence type="ECO:0000313" key="1">
    <source>
        <dbReference type="EMBL" id="MBB3982289.1"/>
    </source>
</evidence>
<dbReference type="Proteomes" id="UP000552757">
    <property type="component" value="Unassembled WGS sequence"/>
</dbReference>
<keyword evidence="2" id="KW-1185">Reference proteome</keyword>
<accession>A0A7W6DNK0</accession>
<dbReference type="AlphaFoldDB" id="A0A7W6DNK0"/>
<proteinExistence type="predicted"/>
<dbReference type="EMBL" id="JACIEB010000004">
    <property type="protein sequence ID" value="MBB3982289.1"/>
    <property type="molecule type" value="Genomic_DNA"/>
</dbReference>
<dbReference type="InterPro" id="IPR029063">
    <property type="entry name" value="SAM-dependent_MTases_sf"/>
</dbReference>